<comment type="similarity">
    <text evidence="5">Belongs to the YciB family.</text>
</comment>
<dbReference type="NCBIfam" id="NF001325">
    <property type="entry name" value="PRK00259.1-3"/>
    <property type="match status" value="1"/>
</dbReference>
<evidence type="ECO:0000256" key="1">
    <source>
        <dbReference type="ARBA" id="ARBA00022475"/>
    </source>
</evidence>
<protein>
    <recommendedName>
        <fullName evidence="5">Inner membrane-spanning protein YciB</fullName>
    </recommendedName>
</protein>
<keyword evidence="3 5" id="KW-1133">Transmembrane helix</keyword>
<proteinExistence type="inferred from homology"/>
<name>W0SG55_9PROT</name>
<dbReference type="Proteomes" id="UP000031637">
    <property type="component" value="Chromosome"/>
</dbReference>
<evidence type="ECO:0000256" key="5">
    <source>
        <dbReference type="HAMAP-Rule" id="MF_00189"/>
    </source>
</evidence>
<dbReference type="EMBL" id="AP012547">
    <property type="protein sequence ID" value="BAO30011.1"/>
    <property type="molecule type" value="Genomic_DNA"/>
</dbReference>
<dbReference type="RefSeq" id="WP_041099261.1">
    <property type="nucleotide sequence ID" value="NZ_AP012547.1"/>
</dbReference>
<dbReference type="HOGENOM" id="CLU_089554_2_0_4"/>
<feature type="transmembrane region" description="Helical" evidence="5">
    <location>
        <begin position="80"/>
        <end position="97"/>
    </location>
</feature>
<sequence>MKFLFDLFPIILFFAAFKAFDIYVATGVVIAATAAQIGWVWHRHGKVDTMLWISLALVVVFGGATLVLRDETFIKWKPTVLYWLFAATLFGSARFFGKNLIRAMLEKQVELPEGLWSRLNLAWIGFFSVMGVINLWVAFSFSTDTWVSFKLFGGMGLMIAFIVAQGMVLARYLPDEKESSSPQPSGPSEKS</sequence>
<dbReference type="OrthoDB" id="9788219at2"/>
<accession>W0SG55</accession>
<organism evidence="6 7">
    <name type="scientific">Sulfuritalea hydrogenivorans sk43H</name>
    <dbReference type="NCBI Taxonomy" id="1223802"/>
    <lineage>
        <taxon>Bacteria</taxon>
        <taxon>Pseudomonadati</taxon>
        <taxon>Pseudomonadota</taxon>
        <taxon>Betaproteobacteria</taxon>
        <taxon>Nitrosomonadales</taxon>
        <taxon>Sterolibacteriaceae</taxon>
        <taxon>Sulfuritalea</taxon>
    </lineage>
</organism>
<evidence type="ECO:0000256" key="4">
    <source>
        <dbReference type="ARBA" id="ARBA00023136"/>
    </source>
</evidence>
<feature type="transmembrane region" description="Helical" evidence="5">
    <location>
        <begin position="20"/>
        <end position="42"/>
    </location>
</feature>
<evidence type="ECO:0000313" key="6">
    <source>
        <dbReference type="EMBL" id="BAO30011.1"/>
    </source>
</evidence>
<comment type="subcellular location">
    <subcellularLocation>
        <location evidence="5">Cell inner membrane</location>
        <topology evidence="5">Multi-pass membrane protein</topology>
    </subcellularLocation>
</comment>
<reference evidence="6 7" key="1">
    <citation type="journal article" date="2014" name="Syst. Appl. Microbiol.">
        <title>Complete genomes of freshwater sulfur oxidizers Sulfuricella denitrificans skB26 and Sulfuritalea hydrogenivorans sk43H: genetic insights into the sulfur oxidation pathway of betaproteobacteria.</title>
        <authorList>
            <person name="Watanabe T."/>
            <person name="Kojima H."/>
            <person name="Fukui M."/>
        </authorList>
    </citation>
    <scope>NUCLEOTIDE SEQUENCE [LARGE SCALE GENOMIC DNA]</scope>
    <source>
        <strain evidence="6">DSM22779</strain>
    </source>
</reference>
<dbReference type="Pfam" id="PF04279">
    <property type="entry name" value="IspA"/>
    <property type="match status" value="1"/>
</dbReference>
<feature type="transmembrane region" description="Helical" evidence="5">
    <location>
        <begin position="118"/>
        <end position="139"/>
    </location>
</feature>
<evidence type="ECO:0000313" key="7">
    <source>
        <dbReference type="Proteomes" id="UP000031637"/>
    </source>
</evidence>
<dbReference type="STRING" id="1223802.SUTH_02221"/>
<evidence type="ECO:0000256" key="3">
    <source>
        <dbReference type="ARBA" id="ARBA00022989"/>
    </source>
</evidence>
<dbReference type="AlphaFoldDB" id="W0SG55"/>
<gene>
    <name evidence="5" type="primary">yciB</name>
    <name evidence="6" type="ORF">SUTH_02221</name>
</gene>
<feature type="transmembrane region" description="Helical" evidence="5">
    <location>
        <begin position="151"/>
        <end position="173"/>
    </location>
</feature>
<comment type="function">
    <text evidence="5">Plays a role in cell envelope biogenesis, maintenance of cell envelope integrity and membrane homeostasis.</text>
</comment>
<feature type="transmembrane region" description="Helical" evidence="5">
    <location>
        <begin position="49"/>
        <end position="68"/>
    </location>
</feature>
<keyword evidence="1 5" id="KW-1003">Cell membrane</keyword>
<dbReference type="GO" id="GO:0005886">
    <property type="term" value="C:plasma membrane"/>
    <property type="evidence" value="ECO:0007669"/>
    <property type="project" value="UniProtKB-SubCell"/>
</dbReference>
<dbReference type="HAMAP" id="MF_00189">
    <property type="entry name" value="YciB"/>
    <property type="match status" value="1"/>
</dbReference>
<dbReference type="PANTHER" id="PTHR36917:SF1">
    <property type="entry name" value="INNER MEMBRANE-SPANNING PROTEIN YCIB"/>
    <property type="match status" value="1"/>
</dbReference>
<keyword evidence="4 5" id="KW-0472">Membrane</keyword>
<dbReference type="NCBIfam" id="TIGR00997">
    <property type="entry name" value="ispZ"/>
    <property type="match status" value="1"/>
</dbReference>
<keyword evidence="2 5" id="KW-0812">Transmembrane</keyword>
<keyword evidence="7" id="KW-1185">Reference proteome</keyword>
<evidence type="ECO:0000256" key="2">
    <source>
        <dbReference type="ARBA" id="ARBA00022692"/>
    </source>
</evidence>
<dbReference type="KEGG" id="shd:SUTH_02221"/>
<dbReference type="InterPro" id="IPR006008">
    <property type="entry name" value="YciB"/>
</dbReference>
<dbReference type="PANTHER" id="PTHR36917">
    <property type="entry name" value="INTRACELLULAR SEPTATION PROTEIN A-RELATED"/>
    <property type="match status" value="1"/>
</dbReference>
<keyword evidence="5" id="KW-0997">Cell inner membrane</keyword>